<dbReference type="Gene3D" id="1.20.1250.20">
    <property type="entry name" value="MFS general substrate transporter like domains"/>
    <property type="match status" value="1"/>
</dbReference>
<evidence type="ECO:0000256" key="2">
    <source>
        <dbReference type="ARBA" id="ARBA00022448"/>
    </source>
</evidence>
<evidence type="ECO:0000256" key="3">
    <source>
        <dbReference type="ARBA" id="ARBA00022692"/>
    </source>
</evidence>
<keyword evidence="2" id="KW-0813">Transport</keyword>
<evidence type="ECO:0000256" key="7">
    <source>
        <dbReference type="SAM" id="Phobius"/>
    </source>
</evidence>
<keyword evidence="4 7" id="KW-1133">Transmembrane helix</keyword>
<evidence type="ECO:0000256" key="4">
    <source>
        <dbReference type="ARBA" id="ARBA00022989"/>
    </source>
</evidence>
<feature type="transmembrane region" description="Helical" evidence="7">
    <location>
        <begin position="101"/>
        <end position="120"/>
    </location>
</feature>
<feature type="region of interest" description="Disordered" evidence="6">
    <location>
        <begin position="275"/>
        <end position="299"/>
    </location>
</feature>
<proteinExistence type="predicted"/>
<dbReference type="PANTHER" id="PTHR48020:SF49">
    <property type="entry name" value="SUGAR TRANSPORTER"/>
    <property type="match status" value="1"/>
</dbReference>
<evidence type="ECO:0000256" key="5">
    <source>
        <dbReference type="ARBA" id="ARBA00023136"/>
    </source>
</evidence>
<gene>
    <name evidence="8" type="ORF">CB5_LOCUS5866</name>
</gene>
<dbReference type="Gene3D" id="1.10.286.90">
    <property type="entry name" value="MFS transporter, transmembrane helix TM10b"/>
    <property type="match status" value="1"/>
</dbReference>
<evidence type="ECO:0000256" key="1">
    <source>
        <dbReference type="ARBA" id="ARBA00004370"/>
    </source>
</evidence>
<name>A0A6V7NVM8_ANACO</name>
<dbReference type="SUPFAM" id="SSF103473">
    <property type="entry name" value="MFS general substrate transporter"/>
    <property type="match status" value="1"/>
</dbReference>
<feature type="transmembrane region" description="Helical" evidence="7">
    <location>
        <begin position="60"/>
        <end position="81"/>
    </location>
</feature>
<keyword evidence="5 7" id="KW-0472">Membrane</keyword>
<dbReference type="Pfam" id="PF00083">
    <property type="entry name" value="Sugar_tr"/>
    <property type="match status" value="1"/>
</dbReference>
<feature type="transmembrane region" description="Helical" evidence="7">
    <location>
        <begin position="127"/>
        <end position="151"/>
    </location>
</feature>
<dbReference type="PANTHER" id="PTHR48020">
    <property type="entry name" value="PROTON MYO-INOSITOL COTRANSPORTER"/>
    <property type="match status" value="1"/>
</dbReference>
<dbReference type="EMBL" id="LR862142">
    <property type="protein sequence ID" value="CAD1822655.1"/>
    <property type="molecule type" value="Genomic_DNA"/>
</dbReference>
<sequence>MQGRLDDARRVLTRTTGGPDEAELRLQEIKESLGEHAKLRRGEGVWRELLVRPTPSVRRILLAALGLQFFQQASGIDSVVLYSPRVFQKAGIRSDSNSLGATVAVGFTKTAFILVATFFLDRVGRRPLLLASAGGMVASLLALASTLHVIGDRAHDHSDGHRGAAAAVAIAAVLSFVGSFSIGLGRSRGCTARRYSRCGCGRRGPAWGGREPGHKWGNNHDLHLALQRHHHLRELLPLRGGRGGGVGVLLRLLAGDAGRSLEDMEVLFGKKRVEEEKEKEEGVVENTGDPEGESQENKC</sequence>
<organism evidence="8">
    <name type="scientific">Ananas comosus var. bracteatus</name>
    <name type="common">red pineapple</name>
    <dbReference type="NCBI Taxonomy" id="296719"/>
    <lineage>
        <taxon>Eukaryota</taxon>
        <taxon>Viridiplantae</taxon>
        <taxon>Streptophyta</taxon>
        <taxon>Embryophyta</taxon>
        <taxon>Tracheophyta</taxon>
        <taxon>Spermatophyta</taxon>
        <taxon>Magnoliopsida</taxon>
        <taxon>Liliopsida</taxon>
        <taxon>Poales</taxon>
        <taxon>Bromeliaceae</taxon>
        <taxon>Bromelioideae</taxon>
        <taxon>Ananas</taxon>
    </lineage>
</organism>
<dbReference type="InterPro" id="IPR036259">
    <property type="entry name" value="MFS_trans_sf"/>
</dbReference>
<dbReference type="InterPro" id="IPR005828">
    <property type="entry name" value="MFS_sugar_transport-like"/>
</dbReference>
<dbReference type="GO" id="GO:0016020">
    <property type="term" value="C:membrane"/>
    <property type="evidence" value="ECO:0007669"/>
    <property type="project" value="UniProtKB-SubCell"/>
</dbReference>
<keyword evidence="3 7" id="KW-0812">Transmembrane</keyword>
<feature type="compositionally biased region" description="Acidic residues" evidence="6">
    <location>
        <begin position="288"/>
        <end position="299"/>
    </location>
</feature>
<evidence type="ECO:0008006" key="9">
    <source>
        <dbReference type="Google" id="ProtNLM"/>
    </source>
</evidence>
<feature type="transmembrane region" description="Helical" evidence="7">
    <location>
        <begin position="163"/>
        <end position="184"/>
    </location>
</feature>
<dbReference type="GO" id="GO:0022857">
    <property type="term" value="F:transmembrane transporter activity"/>
    <property type="evidence" value="ECO:0007669"/>
    <property type="project" value="InterPro"/>
</dbReference>
<reference evidence="8" key="1">
    <citation type="submission" date="2020-07" db="EMBL/GenBank/DDBJ databases">
        <authorList>
            <person name="Lin J."/>
        </authorList>
    </citation>
    <scope>NUCLEOTIDE SEQUENCE</scope>
</reference>
<accession>A0A6V7NVM8</accession>
<dbReference type="InterPro" id="IPR050814">
    <property type="entry name" value="Myo-inositol_Transporter"/>
</dbReference>
<evidence type="ECO:0000256" key="6">
    <source>
        <dbReference type="SAM" id="MobiDB-lite"/>
    </source>
</evidence>
<evidence type="ECO:0000313" key="8">
    <source>
        <dbReference type="EMBL" id="CAD1822655.1"/>
    </source>
</evidence>
<protein>
    <recommendedName>
        <fullName evidence="9">Major facilitator superfamily (MFS) profile domain-containing protein</fullName>
    </recommendedName>
</protein>
<dbReference type="AlphaFoldDB" id="A0A6V7NVM8"/>
<comment type="subcellular location">
    <subcellularLocation>
        <location evidence="1">Membrane</location>
    </subcellularLocation>
</comment>